<dbReference type="InterPro" id="IPR024134">
    <property type="entry name" value="SOD_Cu/Zn_/chaperone"/>
</dbReference>
<dbReference type="PANTHER" id="PTHR10003">
    <property type="entry name" value="SUPEROXIDE DISMUTASE CU-ZN -RELATED"/>
    <property type="match status" value="1"/>
</dbReference>
<comment type="similarity">
    <text evidence="1">Belongs to the Cu-Zn superoxide dismutase family.</text>
</comment>
<evidence type="ECO:0000313" key="5">
    <source>
        <dbReference type="EMBL" id="NNJ27919.1"/>
    </source>
</evidence>
<dbReference type="InterPro" id="IPR001424">
    <property type="entry name" value="SOD_Cu_Zn_dom"/>
</dbReference>
<dbReference type="SUPFAM" id="SSF49329">
    <property type="entry name" value="Cu,Zn superoxide dismutase-like"/>
    <property type="match status" value="1"/>
</dbReference>
<protein>
    <recommendedName>
        <fullName evidence="4">Superoxide dismutase copper/zinc binding domain-containing protein</fullName>
    </recommendedName>
</protein>
<dbReference type="Gene3D" id="2.60.40.200">
    <property type="entry name" value="Superoxide dismutase, copper/zinc binding domain"/>
    <property type="match status" value="1"/>
</dbReference>
<comment type="caution">
    <text evidence="5">The sequence shown here is derived from an EMBL/GenBank/DDBJ whole genome shotgun (WGS) entry which is preliminary data.</text>
</comment>
<evidence type="ECO:0000256" key="3">
    <source>
        <dbReference type="SAM" id="SignalP"/>
    </source>
</evidence>
<dbReference type="Proteomes" id="UP000609651">
    <property type="component" value="Unassembled WGS sequence"/>
</dbReference>
<dbReference type="PRINTS" id="PR00068">
    <property type="entry name" value="CUZNDISMTASE"/>
</dbReference>
<keyword evidence="6" id="KW-1185">Reference proteome</keyword>
<organism evidence="5 6">
    <name type="scientific">Alienimonas chondri</name>
    <dbReference type="NCBI Taxonomy" id="2681879"/>
    <lineage>
        <taxon>Bacteria</taxon>
        <taxon>Pseudomonadati</taxon>
        <taxon>Planctomycetota</taxon>
        <taxon>Planctomycetia</taxon>
        <taxon>Planctomycetales</taxon>
        <taxon>Planctomycetaceae</taxon>
        <taxon>Alienimonas</taxon>
    </lineage>
</organism>
<evidence type="ECO:0000259" key="4">
    <source>
        <dbReference type="Pfam" id="PF00080"/>
    </source>
</evidence>
<dbReference type="PROSITE" id="PS00087">
    <property type="entry name" value="SOD_CU_ZN_1"/>
    <property type="match status" value="1"/>
</dbReference>
<feature type="chain" id="PRO_5047229805" description="Superoxide dismutase copper/zinc binding domain-containing protein" evidence="3">
    <location>
        <begin position="24"/>
        <end position="223"/>
    </location>
</feature>
<gene>
    <name evidence="5" type="ORF">LzC2_40300</name>
</gene>
<sequence length="223" mass="22951">MKRRLFFPAAASAVALLGVAAMAQPPADTVVTSSATVTLNGRTITVEGEKVTIDGRVVTATPDMKSKKAPVVTKAVCVLMPVGDSKVSGVLHFEQAGDSVKVTGEVKGLEPGEHGFHVHQFGDLTDMETGKSAGGHMDVGEHKHGKPSDKERHTGDLGNITADENGVAKVEMTDSVISLNGAHSIVGRGFIVHADPDDFGQPTGNAGARVAIGAIGVAQDGLK</sequence>
<keyword evidence="3" id="KW-0732">Signal</keyword>
<accession>A0ABX1VJJ5</accession>
<evidence type="ECO:0000256" key="2">
    <source>
        <dbReference type="SAM" id="MobiDB-lite"/>
    </source>
</evidence>
<dbReference type="EMBL" id="WTPX01000232">
    <property type="protein sequence ID" value="NNJ27919.1"/>
    <property type="molecule type" value="Genomic_DNA"/>
</dbReference>
<dbReference type="RefSeq" id="WP_246255233.1">
    <property type="nucleotide sequence ID" value="NZ_WTPX01000232.1"/>
</dbReference>
<dbReference type="Pfam" id="PF00080">
    <property type="entry name" value="Sod_Cu"/>
    <property type="match status" value="1"/>
</dbReference>
<name>A0ABX1VJJ5_9PLAN</name>
<dbReference type="CDD" id="cd00305">
    <property type="entry name" value="Cu-Zn_Superoxide_Dismutase"/>
    <property type="match status" value="1"/>
</dbReference>
<dbReference type="InterPro" id="IPR036423">
    <property type="entry name" value="SOD-like_Cu/Zn_dom_sf"/>
</dbReference>
<evidence type="ECO:0000256" key="1">
    <source>
        <dbReference type="ARBA" id="ARBA00010457"/>
    </source>
</evidence>
<feature type="compositionally biased region" description="Basic and acidic residues" evidence="2">
    <location>
        <begin position="138"/>
        <end position="155"/>
    </location>
</feature>
<feature type="region of interest" description="Disordered" evidence="2">
    <location>
        <begin position="129"/>
        <end position="160"/>
    </location>
</feature>
<evidence type="ECO:0000313" key="6">
    <source>
        <dbReference type="Proteomes" id="UP000609651"/>
    </source>
</evidence>
<dbReference type="InterPro" id="IPR018152">
    <property type="entry name" value="SOD_Cu/Zn_BS"/>
</dbReference>
<feature type="domain" description="Superoxide dismutase copper/zinc binding" evidence="4">
    <location>
        <begin position="87"/>
        <end position="215"/>
    </location>
</feature>
<feature type="signal peptide" evidence="3">
    <location>
        <begin position="1"/>
        <end position="23"/>
    </location>
</feature>
<reference evidence="5 6" key="1">
    <citation type="journal article" date="2020" name="Syst. Appl. Microbiol.">
        <title>Alienimonas chondri sp. nov., a novel planctomycete isolated from the biofilm of the red alga Chondrus crispus.</title>
        <authorList>
            <person name="Vitorino I."/>
            <person name="Albuquerque L."/>
            <person name="Wiegand S."/>
            <person name="Kallscheuer N."/>
            <person name="da Costa M.S."/>
            <person name="Lobo-da-Cunha A."/>
            <person name="Jogler C."/>
            <person name="Lage O.M."/>
        </authorList>
    </citation>
    <scope>NUCLEOTIDE SEQUENCE [LARGE SCALE GENOMIC DNA]</scope>
    <source>
        <strain evidence="5 6">LzC2</strain>
    </source>
</reference>
<proteinExistence type="inferred from homology"/>